<gene>
    <name evidence="2" type="ORF">GTQ45_12105</name>
</gene>
<feature type="region of interest" description="Disordered" evidence="1">
    <location>
        <begin position="1"/>
        <end position="63"/>
    </location>
</feature>
<dbReference type="Pfam" id="PF03646">
    <property type="entry name" value="FlaG"/>
    <property type="match status" value="1"/>
</dbReference>
<dbReference type="OrthoDB" id="9863701at2"/>
<comment type="caution">
    <text evidence="2">The sequence shown here is derived from an EMBL/GenBank/DDBJ whole genome shotgun (WGS) entry which is preliminary data.</text>
</comment>
<dbReference type="Gene3D" id="3.30.160.170">
    <property type="entry name" value="FlaG-like"/>
    <property type="match status" value="1"/>
</dbReference>
<protein>
    <recommendedName>
        <fullName evidence="4">Flagellar protein FlaG</fullName>
    </recommendedName>
</protein>
<evidence type="ECO:0000313" key="3">
    <source>
        <dbReference type="Proteomes" id="UP000470384"/>
    </source>
</evidence>
<dbReference type="SUPFAM" id="SSF160214">
    <property type="entry name" value="FlaG-like"/>
    <property type="match status" value="1"/>
</dbReference>
<evidence type="ECO:0008006" key="4">
    <source>
        <dbReference type="Google" id="ProtNLM"/>
    </source>
</evidence>
<dbReference type="InterPro" id="IPR005186">
    <property type="entry name" value="FlaG"/>
</dbReference>
<sequence length="134" mass="14150">MDAISGQKPVNIAVSSPGATVPAASGPTGQGAVPPVQKTEAAVNTPRRPAGASALPQQRNSDREALDRAIAELESKLPVNVSFDITYDKSIKREVVRGTSTLTGETVIEFPTEEMQKLIRGLREELGLAVDENA</sequence>
<dbReference type="GeneID" id="300654159"/>
<accession>A0A845QDG8</accession>
<dbReference type="InterPro" id="IPR035924">
    <property type="entry name" value="FlaG-like_sf"/>
</dbReference>
<dbReference type="RefSeq" id="WP_160588552.1">
    <property type="nucleotide sequence ID" value="NZ_BMHN01000001.1"/>
</dbReference>
<dbReference type="Proteomes" id="UP000470384">
    <property type="component" value="Unassembled WGS sequence"/>
</dbReference>
<dbReference type="EMBL" id="WXYQ01000009">
    <property type="protein sequence ID" value="NBG96477.1"/>
    <property type="molecule type" value="Genomic_DNA"/>
</dbReference>
<organism evidence="2 3">
    <name type="scientific">Pyruvatibacter mobilis</name>
    <dbReference type="NCBI Taxonomy" id="1712261"/>
    <lineage>
        <taxon>Bacteria</taxon>
        <taxon>Pseudomonadati</taxon>
        <taxon>Pseudomonadota</taxon>
        <taxon>Alphaproteobacteria</taxon>
        <taxon>Hyphomicrobiales</taxon>
        <taxon>Parvibaculaceae</taxon>
        <taxon>Pyruvatibacter</taxon>
    </lineage>
</organism>
<evidence type="ECO:0000256" key="1">
    <source>
        <dbReference type="SAM" id="MobiDB-lite"/>
    </source>
</evidence>
<evidence type="ECO:0000313" key="2">
    <source>
        <dbReference type="EMBL" id="NBG96477.1"/>
    </source>
</evidence>
<proteinExistence type="predicted"/>
<name>A0A845QDG8_9HYPH</name>
<reference evidence="2 3" key="1">
    <citation type="journal article" date="2016" name="Int. J. Syst. Evol. Microbiol.">
        <title>Pyruvatibacter mobilis gen. nov., sp. nov., a marine bacterium from the culture broth of Picochlorum sp. 122.</title>
        <authorList>
            <person name="Wang G."/>
            <person name="Tang M."/>
            <person name="Wu H."/>
            <person name="Dai S."/>
            <person name="Li T."/>
            <person name="Chen C."/>
            <person name="He H."/>
            <person name="Fan J."/>
            <person name="Xiang W."/>
            <person name="Li X."/>
        </authorList>
    </citation>
    <scope>NUCLEOTIDE SEQUENCE [LARGE SCALE GENOMIC DNA]</scope>
    <source>
        <strain evidence="2 3">GYP-11</strain>
    </source>
</reference>
<dbReference type="AlphaFoldDB" id="A0A845QDG8"/>
<keyword evidence="3" id="KW-1185">Reference proteome</keyword>